<keyword evidence="6 8" id="KW-1133">Transmembrane helix</keyword>
<evidence type="ECO:0000256" key="6">
    <source>
        <dbReference type="ARBA" id="ARBA00022989"/>
    </source>
</evidence>
<protein>
    <recommendedName>
        <fullName evidence="9">Glycosyltransferase 2-like domain-containing protein</fullName>
    </recommendedName>
</protein>
<dbReference type="PANTHER" id="PTHR48090:SF3">
    <property type="entry name" value="UNDECAPRENYL-PHOSPHATE 4-DEOXY-4-FORMAMIDO-L-ARABINOSE TRANSFERASE"/>
    <property type="match status" value="1"/>
</dbReference>
<evidence type="ECO:0000313" key="10">
    <source>
        <dbReference type="EMBL" id="MDQ1109907.1"/>
    </source>
</evidence>
<evidence type="ECO:0000313" key="11">
    <source>
        <dbReference type="Proteomes" id="UP001226084"/>
    </source>
</evidence>
<dbReference type="GO" id="GO:0009103">
    <property type="term" value="P:lipopolysaccharide biosynthetic process"/>
    <property type="evidence" value="ECO:0007669"/>
    <property type="project" value="UniProtKB-KW"/>
</dbReference>
<dbReference type="SUPFAM" id="SSF53448">
    <property type="entry name" value="Nucleotide-diphospho-sugar transferases"/>
    <property type="match status" value="1"/>
</dbReference>
<dbReference type="GO" id="GO:0099621">
    <property type="term" value="F:undecaprenyl-phosphate 4-deoxy-4-formamido-L-arabinose transferase activity"/>
    <property type="evidence" value="ECO:0007669"/>
    <property type="project" value="TreeGrafter"/>
</dbReference>
<dbReference type="InterPro" id="IPR029044">
    <property type="entry name" value="Nucleotide-diphossugar_trans"/>
</dbReference>
<evidence type="ECO:0000256" key="5">
    <source>
        <dbReference type="ARBA" id="ARBA00022985"/>
    </source>
</evidence>
<keyword evidence="3" id="KW-0808">Transferase</keyword>
<sequence>MDRSSESFVVVTPVYEDHVASTRLFTELARLYGDRVFVVAVDDGSIREPVQPLQLAGSGVRGVVLKLRRNVGHQKAIAVGLGYVEENLPDAQRVIVMDSDGEDLPETIATLLDAARDENVDVAVARRRSRVETLRFRSFYVVYKIIFQLLTGRTISFGNFMAIKVSALHRLNAMHEVWTHVAAGLIASKLRLAVCPIDRGPRYAGQSKMNFVGLTLHGFRALMVFAEDVLVRVGLMCVLVSSASIVLAVVATLLKLAGYATPGWFSMALGVLFLVFLQTGTLTLMTLMLSGIVRGTIQKPGVYREYLAGVIEVPADATPR</sequence>
<keyword evidence="4 8" id="KW-0812">Transmembrane</keyword>
<organism evidence="10 11">
    <name type="scientific">Stenotrophomonas rhizophila</name>
    <dbReference type="NCBI Taxonomy" id="216778"/>
    <lineage>
        <taxon>Bacteria</taxon>
        <taxon>Pseudomonadati</taxon>
        <taxon>Pseudomonadota</taxon>
        <taxon>Gammaproteobacteria</taxon>
        <taxon>Lysobacterales</taxon>
        <taxon>Lysobacteraceae</taxon>
        <taxon>Stenotrophomonas</taxon>
    </lineage>
</organism>
<feature type="transmembrane region" description="Helical" evidence="8">
    <location>
        <begin position="264"/>
        <end position="289"/>
    </location>
</feature>
<reference evidence="10" key="1">
    <citation type="submission" date="2023-07" db="EMBL/GenBank/DDBJ databases">
        <title>Functional and genomic diversity of the sorghum phyllosphere microbiome.</title>
        <authorList>
            <person name="Shade A."/>
        </authorList>
    </citation>
    <scope>NUCLEOTIDE SEQUENCE</scope>
    <source>
        <strain evidence="10">SORGH_AS_0457</strain>
    </source>
</reference>
<keyword evidence="7 8" id="KW-0472">Membrane</keyword>
<evidence type="ECO:0000256" key="8">
    <source>
        <dbReference type="SAM" id="Phobius"/>
    </source>
</evidence>
<evidence type="ECO:0000256" key="7">
    <source>
        <dbReference type="ARBA" id="ARBA00023136"/>
    </source>
</evidence>
<evidence type="ECO:0000256" key="4">
    <source>
        <dbReference type="ARBA" id="ARBA00022692"/>
    </source>
</evidence>
<gene>
    <name evidence="10" type="ORF">QE424_003066</name>
</gene>
<dbReference type="PANTHER" id="PTHR48090">
    <property type="entry name" value="UNDECAPRENYL-PHOSPHATE 4-DEOXY-4-FORMAMIDO-L-ARABINOSE TRANSFERASE-RELATED"/>
    <property type="match status" value="1"/>
</dbReference>
<name>A0AAP5EB27_9GAMM</name>
<evidence type="ECO:0000256" key="3">
    <source>
        <dbReference type="ARBA" id="ARBA00022679"/>
    </source>
</evidence>
<proteinExistence type="predicted"/>
<dbReference type="Gene3D" id="3.90.550.10">
    <property type="entry name" value="Spore Coat Polysaccharide Biosynthesis Protein SpsA, Chain A"/>
    <property type="match status" value="1"/>
</dbReference>
<evidence type="ECO:0000256" key="2">
    <source>
        <dbReference type="ARBA" id="ARBA00022676"/>
    </source>
</evidence>
<evidence type="ECO:0000259" key="9">
    <source>
        <dbReference type="Pfam" id="PF00535"/>
    </source>
</evidence>
<dbReference type="InterPro" id="IPR050256">
    <property type="entry name" value="Glycosyltransferase_2"/>
</dbReference>
<dbReference type="EMBL" id="JAUTAS010000001">
    <property type="protein sequence ID" value="MDQ1109907.1"/>
    <property type="molecule type" value="Genomic_DNA"/>
</dbReference>
<evidence type="ECO:0000256" key="1">
    <source>
        <dbReference type="ARBA" id="ARBA00022475"/>
    </source>
</evidence>
<accession>A0AAP5EB27</accession>
<feature type="domain" description="Glycosyltransferase 2-like" evidence="9">
    <location>
        <begin position="10"/>
        <end position="157"/>
    </location>
</feature>
<keyword evidence="1" id="KW-1003">Cell membrane</keyword>
<dbReference type="InterPro" id="IPR001173">
    <property type="entry name" value="Glyco_trans_2-like"/>
</dbReference>
<feature type="transmembrane region" description="Helical" evidence="8">
    <location>
        <begin position="229"/>
        <end position="252"/>
    </location>
</feature>
<dbReference type="Proteomes" id="UP001226084">
    <property type="component" value="Unassembled WGS sequence"/>
</dbReference>
<comment type="caution">
    <text evidence="10">The sequence shown here is derived from an EMBL/GenBank/DDBJ whole genome shotgun (WGS) entry which is preliminary data.</text>
</comment>
<dbReference type="GO" id="GO:0005886">
    <property type="term" value="C:plasma membrane"/>
    <property type="evidence" value="ECO:0007669"/>
    <property type="project" value="TreeGrafter"/>
</dbReference>
<keyword evidence="2" id="KW-0328">Glycosyltransferase</keyword>
<keyword evidence="5" id="KW-0448">Lipopolysaccharide biosynthesis</keyword>
<dbReference type="RefSeq" id="WP_210132051.1">
    <property type="nucleotide sequence ID" value="NZ_JABEXP010000002.1"/>
</dbReference>
<dbReference type="Pfam" id="PF00535">
    <property type="entry name" value="Glycos_transf_2"/>
    <property type="match status" value="1"/>
</dbReference>
<dbReference type="AlphaFoldDB" id="A0AAP5EB27"/>